<gene>
    <name evidence="3" type="ORF">SASPL_101507</name>
</gene>
<dbReference type="AlphaFoldDB" id="A0A8X8YUN9"/>
<comment type="similarity">
    <text evidence="1">Belongs to the senescence regulator S40 family.</text>
</comment>
<feature type="compositionally biased region" description="Basic and acidic residues" evidence="2">
    <location>
        <begin position="75"/>
        <end position="88"/>
    </location>
</feature>
<dbReference type="PANTHER" id="PTHR33083">
    <property type="entry name" value="EXPRESSED PROTEIN"/>
    <property type="match status" value="1"/>
</dbReference>
<proteinExistence type="inferred from homology"/>
<accession>A0A8X8YUN9</accession>
<protein>
    <submittedName>
        <fullName evidence="3">Uncharacterized protein</fullName>
    </submittedName>
</protein>
<feature type="region of interest" description="Disordered" evidence="2">
    <location>
        <begin position="1"/>
        <end position="130"/>
    </location>
</feature>
<dbReference type="Pfam" id="PF04520">
    <property type="entry name" value="Senescence_reg"/>
    <property type="match status" value="1"/>
</dbReference>
<evidence type="ECO:0000256" key="2">
    <source>
        <dbReference type="SAM" id="MobiDB-lite"/>
    </source>
</evidence>
<feature type="compositionally biased region" description="Polar residues" evidence="2">
    <location>
        <begin position="121"/>
        <end position="130"/>
    </location>
</feature>
<feature type="compositionally biased region" description="Gly residues" evidence="2">
    <location>
        <begin position="105"/>
        <end position="116"/>
    </location>
</feature>
<dbReference type="GO" id="GO:0010150">
    <property type="term" value="P:leaf senescence"/>
    <property type="evidence" value="ECO:0007669"/>
    <property type="project" value="UniProtKB-ARBA"/>
</dbReference>
<feature type="compositionally biased region" description="Polar residues" evidence="2">
    <location>
        <begin position="13"/>
        <end position="44"/>
    </location>
</feature>
<name>A0A8X8YUN9_SALSN</name>
<evidence type="ECO:0000313" key="3">
    <source>
        <dbReference type="EMBL" id="KAG6436606.1"/>
    </source>
</evidence>
<dbReference type="InterPro" id="IPR007608">
    <property type="entry name" value="Senescence_reg_S40"/>
</dbReference>
<comment type="caution">
    <text evidence="3">The sequence shown here is derived from an EMBL/GenBank/DDBJ whole genome shotgun (WGS) entry which is preliminary data.</text>
</comment>
<evidence type="ECO:0000313" key="4">
    <source>
        <dbReference type="Proteomes" id="UP000298416"/>
    </source>
</evidence>
<dbReference type="PANTHER" id="PTHR33083:SF123">
    <property type="entry name" value="EXPRESSED PROTEIN"/>
    <property type="match status" value="1"/>
</dbReference>
<keyword evidence="4" id="KW-1185">Reference proteome</keyword>
<evidence type="ECO:0000256" key="1">
    <source>
        <dbReference type="ARBA" id="ARBA00034773"/>
    </source>
</evidence>
<organism evidence="3">
    <name type="scientific">Salvia splendens</name>
    <name type="common">Scarlet sage</name>
    <dbReference type="NCBI Taxonomy" id="180675"/>
    <lineage>
        <taxon>Eukaryota</taxon>
        <taxon>Viridiplantae</taxon>
        <taxon>Streptophyta</taxon>
        <taxon>Embryophyta</taxon>
        <taxon>Tracheophyta</taxon>
        <taxon>Spermatophyta</taxon>
        <taxon>Magnoliopsida</taxon>
        <taxon>eudicotyledons</taxon>
        <taxon>Gunneridae</taxon>
        <taxon>Pentapetalae</taxon>
        <taxon>asterids</taxon>
        <taxon>lamiids</taxon>
        <taxon>Lamiales</taxon>
        <taxon>Lamiaceae</taxon>
        <taxon>Nepetoideae</taxon>
        <taxon>Mentheae</taxon>
        <taxon>Salviinae</taxon>
        <taxon>Salvia</taxon>
        <taxon>Salvia subgen. Calosphace</taxon>
        <taxon>core Calosphace</taxon>
    </lineage>
</organism>
<reference evidence="3" key="2">
    <citation type="submission" date="2020-08" db="EMBL/GenBank/DDBJ databases">
        <title>Plant Genome Project.</title>
        <authorList>
            <person name="Zhang R.-G."/>
        </authorList>
    </citation>
    <scope>NUCLEOTIDE SEQUENCE</scope>
    <source>
        <strain evidence="3">Huo1</strain>
        <tissue evidence="3">Leaf</tissue>
    </source>
</reference>
<dbReference type="Proteomes" id="UP000298416">
    <property type="component" value="Unassembled WGS sequence"/>
</dbReference>
<reference evidence="3" key="1">
    <citation type="submission" date="2018-01" db="EMBL/GenBank/DDBJ databases">
        <authorList>
            <person name="Mao J.F."/>
        </authorList>
    </citation>
    <scope>NUCLEOTIDE SEQUENCE</scope>
    <source>
        <strain evidence="3">Huo1</strain>
        <tissue evidence="3">Leaf</tissue>
    </source>
</reference>
<sequence>MDQFEFNKVDVTGDQTESKTSISNTGKAQQQKSQPMNIPGSSSRACVGEYNEKGNEGLPPHEYLAKTRGASPSVHEGKGRTLKGRDLSNEISDGGGVAEMSPILGKGGTSDGGGAAEPGNSDPNTDGSEAPTQIVLLGAGGSPRIVKGDQAGKKVELMAWLRWRLIKVTTHHLGRSSETTKIDGHDLKATIESVGMPLQLE</sequence>
<dbReference type="EMBL" id="PNBA02000001">
    <property type="protein sequence ID" value="KAG6436606.1"/>
    <property type="molecule type" value="Genomic_DNA"/>
</dbReference>